<evidence type="ECO:0000256" key="1">
    <source>
        <dbReference type="ARBA" id="ARBA00004123"/>
    </source>
</evidence>
<feature type="domain" description="Mediator of RNA polymerase II transcription subunit 14 C-terminal" evidence="15">
    <location>
        <begin position="1119"/>
        <end position="1268"/>
    </location>
</feature>
<evidence type="ECO:0000256" key="4">
    <source>
        <dbReference type="ARBA" id="ARBA00023015"/>
    </source>
</evidence>
<dbReference type="InterPro" id="IPR055114">
    <property type="entry name" value="Med14_RM6"/>
</dbReference>
<reference evidence="16" key="1">
    <citation type="journal article" date="2010" name="Science">
        <title>Plasticity of animal genome architecture unmasked by rapid evolution of a pelagic tunicate.</title>
        <authorList>
            <person name="Denoeud F."/>
            <person name="Henriet S."/>
            <person name="Mungpakdee S."/>
            <person name="Aury J.M."/>
            <person name="Da Silva C."/>
            <person name="Brinkmann H."/>
            <person name="Mikhaleva J."/>
            <person name="Olsen L.C."/>
            <person name="Jubin C."/>
            <person name="Canestro C."/>
            <person name="Bouquet J.M."/>
            <person name="Danks G."/>
            <person name="Poulain J."/>
            <person name="Campsteijn C."/>
            <person name="Adamski M."/>
            <person name="Cross I."/>
            <person name="Yadetie F."/>
            <person name="Muffato M."/>
            <person name="Louis A."/>
            <person name="Butcher S."/>
            <person name="Tsagkogeorga G."/>
            <person name="Konrad A."/>
            <person name="Singh S."/>
            <person name="Jensen M.F."/>
            <person name="Cong E.H."/>
            <person name="Eikeseth-Otteraa H."/>
            <person name="Noel B."/>
            <person name="Anthouard V."/>
            <person name="Porcel B.M."/>
            <person name="Kachouri-Lafond R."/>
            <person name="Nishino A."/>
            <person name="Ugolini M."/>
            <person name="Chourrout P."/>
            <person name="Nishida H."/>
            <person name="Aasland R."/>
            <person name="Huzurbazar S."/>
            <person name="Westhof E."/>
            <person name="Delsuc F."/>
            <person name="Lehrach H."/>
            <person name="Reinhardt R."/>
            <person name="Weissenbach J."/>
            <person name="Roy S.W."/>
            <person name="Artiguenave F."/>
            <person name="Postlethwait J.H."/>
            <person name="Manak J.R."/>
            <person name="Thompson E.M."/>
            <person name="Jaillon O."/>
            <person name="Du Pasquier L."/>
            <person name="Boudinot P."/>
            <person name="Liberles D.A."/>
            <person name="Volff J.N."/>
            <person name="Philippe H."/>
            <person name="Lenhard B."/>
            <person name="Roest Crollius H."/>
            <person name="Wincker P."/>
            <person name="Chourrout D."/>
        </authorList>
    </citation>
    <scope>NUCLEOTIDE SEQUENCE [LARGE SCALE GENOMIC DNA]</scope>
</reference>
<dbReference type="Pfam" id="PF25069">
    <property type="entry name" value="Med14_C"/>
    <property type="match status" value="1"/>
</dbReference>
<comment type="function">
    <text evidence="9">Component of the Mediator complex, a coactivator involved in the regulated transcription of nearly all RNA polymerase II-dependent genes. Mediator functions as a bridge to convey information from gene-specific regulatory proteins to the basal RNA polymerase II transcription machinery. Mediator is recruited to promoters by direct interactions with regulatory proteins and serves as a scaffold for the assembly of a functional preinitiation complex with RNA polymerase II and the general transcription factors.</text>
</comment>
<comment type="subunit">
    <text evidence="9">Component of the Mediator complex.</text>
</comment>
<evidence type="ECO:0000256" key="3">
    <source>
        <dbReference type="ARBA" id="ARBA00019619"/>
    </source>
</evidence>
<evidence type="ECO:0000259" key="15">
    <source>
        <dbReference type="Pfam" id="PF25069"/>
    </source>
</evidence>
<dbReference type="Proteomes" id="UP000001307">
    <property type="component" value="Unassembled WGS sequence"/>
</dbReference>
<dbReference type="GO" id="GO:0016592">
    <property type="term" value="C:mediator complex"/>
    <property type="evidence" value="ECO:0007669"/>
    <property type="project" value="UniProtKB-UniRule"/>
</dbReference>
<evidence type="ECO:0000259" key="13">
    <source>
        <dbReference type="Pfam" id="PF22984"/>
    </source>
</evidence>
<organism evidence="16">
    <name type="scientific">Oikopleura dioica</name>
    <name type="common">Tunicate</name>
    <dbReference type="NCBI Taxonomy" id="34765"/>
    <lineage>
        <taxon>Eukaryota</taxon>
        <taxon>Metazoa</taxon>
        <taxon>Chordata</taxon>
        <taxon>Tunicata</taxon>
        <taxon>Appendicularia</taxon>
        <taxon>Copelata</taxon>
        <taxon>Oikopleuridae</taxon>
        <taxon>Oikopleura</taxon>
    </lineage>
</organism>
<dbReference type="InterPro" id="IPR055113">
    <property type="entry name" value="Med14_RM2"/>
</dbReference>
<dbReference type="Pfam" id="PF22981">
    <property type="entry name" value="RM2_Med14"/>
    <property type="match status" value="1"/>
</dbReference>
<evidence type="ECO:0000313" key="16">
    <source>
        <dbReference type="EMBL" id="CBY10031.1"/>
    </source>
</evidence>
<keyword evidence="5 9" id="KW-0010">Activator</keyword>
<evidence type="ECO:0000256" key="6">
    <source>
        <dbReference type="ARBA" id="ARBA00023163"/>
    </source>
</evidence>
<dbReference type="EMBL" id="FN653050">
    <property type="protein sequence ID" value="CBY10031.1"/>
    <property type="molecule type" value="Genomic_DNA"/>
</dbReference>
<evidence type="ECO:0000256" key="10">
    <source>
        <dbReference type="SAM" id="MobiDB-lite"/>
    </source>
</evidence>
<keyword evidence="7 9" id="KW-0539">Nucleus</keyword>
<gene>
    <name evidence="16" type="ORF">GSOID_T00010854001</name>
</gene>
<proteinExistence type="inferred from homology"/>
<dbReference type="GO" id="GO:0006357">
    <property type="term" value="P:regulation of transcription by RNA polymerase II"/>
    <property type="evidence" value="ECO:0007669"/>
    <property type="project" value="InterPro"/>
</dbReference>
<dbReference type="InterPro" id="IPR056877">
    <property type="entry name" value="Med14_C"/>
</dbReference>
<dbReference type="AlphaFoldDB" id="E4XH83"/>
<protein>
    <recommendedName>
        <fullName evidence="3 9">Mediator of RNA polymerase II transcription subunit 14</fullName>
    </recommendedName>
    <alternativeName>
        <fullName evidence="8 9">Mediator complex subunit 14</fullName>
    </alternativeName>
</protein>
<dbReference type="InterPro" id="IPR055122">
    <property type="entry name" value="Med14_N"/>
</dbReference>
<dbReference type="GO" id="GO:0003712">
    <property type="term" value="F:transcription coregulator activity"/>
    <property type="evidence" value="ECO:0007669"/>
    <property type="project" value="UniProtKB-UniRule"/>
</dbReference>
<evidence type="ECO:0000256" key="9">
    <source>
        <dbReference type="RuleBase" id="RU365082"/>
    </source>
</evidence>
<dbReference type="PANTHER" id="PTHR12809">
    <property type="entry name" value="MEDIATOR COMPLEX SUBUNIT"/>
    <property type="match status" value="1"/>
</dbReference>
<sequence>MPGLASEPLGQTEPAKSTNGPPSGLGNMSFPLTMLVESTIHKAYGELSNLAELLQGKEDMHRKMEIISFVIRTRRSFIRLIALVKWAQQVNKTSTCMDIVDFMDNQSGMFTDTADRLYSLAHDFLRHARLPTFAVPTAIDVLTTGSYPDLPRAIKDRYVPQEPLSEENRAETITRLNQVIKCRLVQCDLPKQITDFKIKKGIVSFEVPNEFKVDLTIRGDSQDTPWTLLKVQIFVKDCTSSDNRNLVHHEHLQFIHSLCQSRLYKNEKPICDLYSCLHTFCSSLQLEVLAAQTQKLINEKWKQYIIIEKYEEGAKLVISYWKDQDKDYSITIQVNERDSSDVLEIVHNPTLSSCSIKEVMQASSIDHINIERLIMDTIQCRTRASLEKLEYQLRRRVEVPVNPIVTEDGTRLIVPLLVPGEISERLDVSIDPQTGELMPLLAGAAEKDLDEMIETFQRNPENLSDVINTLRYTLAKARCVRAASAHLVAPVERLRLLPDSQQLLDAFPHYQLFKFSRYVTYFLLVELYDDPEIHGRICRQFHLLTIHLADEKEDLYDITSHVTLNSNPLDQFSEFQIGLKRVRDMQPAEWQDADAELSHVIAMCDLRIPFVTLSDTLRNAGIAFTGILDKSISSTYEIRLLEFPFPQDADLPMRAQQSLRDAFLSLTFRLSCVKDTRAVTAVRPNIMFWMVEVLLESNPLIVAALGPHSKHSQDMAESMQKMDPLAMFIQEWALVVQLHEMALQLTDPCSLHSQYQMTEYDYKRIVISYGEQNGNCQFSSLCAVQWVEKEDQNGQKMPLVKVRFGEVGNNFAANPHSIAQMQVEANLNQSKNLVETLSQIVKGYKVVRLLGTLSVACVVGVIPEPGRARNIQAARQAFTVLCQSPCHYRLLYRGQYCIEFLMVDNETVLIRDASLSKFSTTKLLSNWHPITGLLALFSAFGSPMQPIIGEQFLSTDHDYDSKTLPEGVVWASNNGGHFNIEIVKQVFASRPVSLGNVLSAGVDDQFSISPLEEYLASVYLFDFTRAHVKHESHKQNAQIKIQRSPDASFRFNTQFISFVLSINVKMRKLDLQCMPLNEQVQPFLQQSDLVVLSTYFMKKVAGPPYRTNAVKSFIAIISEPISLLKDCINIFNREVGHSQFMTNDMRPVMTMCLTVPPSPLNVPLAIGHQAVLKISQNSQMFTLFFIQFHSSSNTITVPIKCVHEQNNIRPELYQNFINQNNQEYISYARHLQTINNYLQQLPPQRFQNQTGGNCSFFLALKNVMDNYQMGPS</sequence>
<dbReference type="InParanoid" id="E4XH83"/>
<feature type="domain" description="Mediator complex subunit MED14 N-terminal" evidence="11">
    <location>
        <begin position="30"/>
        <end position="218"/>
    </location>
</feature>
<evidence type="ECO:0000259" key="11">
    <source>
        <dbReference type="Pfam" id="PF08638"/>
    </source>
</evidence>
<evidence type="ECO:0000259" key="14">
    <source>
        <dbReference type="Pfam" id="PF25065"/>
    </source>
</evidence>
<dbReference type="OrthoDB" id="205099at2759"/>
<name>E4XH83_OIKDI</name>
<keyword evidence="6 9" id="KW-0804">Transcription</keyword>
<feature type="domain" description="Mediator of RNA polymerase II transcription subunit 14 RM3" evidence="14">
    <location>
        <begin position="371"/>
        <end position="479"/>
    </location>
</feature>
<evidence type="ECO:0000256" key="5">
    <source>
        <dbReference type="ARBA" id="ARBA00023159"/>
    </source>
</evidence>
<feature type="region of interest" description="Disordered" evidence="10">
    <location>
        <begin position="1"/>
        <end position="24"/>
    </location>
</feature>
<comment type="similarity">
    <text evidence="2 9">Belongs to the Mediator complex subunit 14 family.</text>
</comment>
<dbReference type="Pfam" id="PF08638">
    <property type="entry name" value="Med14"/>
    <property type="match status" value="1"/>
</dbReference>
<evidence type="ECO:0000256" key="7">
    <source>
        <dbReference type="ARBA" id="ARBA00023242"/>
    </source>
</evidence>
<evidence type="ECO:0000256" key="8">
    <source>
        <dbReference type="ARBA" id="ARBA00032007"/>
    </source>
</evidence>
<feature type="domain" description="Mediator of RNA polymerase II transcription subunit 14 RM2" evidence="12">
    <location>
        <begin position="297"/>
        <end position="368"/>
    </location>
</feature>
<dbReference type="InterPro" id="IPR056879">
    <property type="entry name" value="RM3_Med14"/>
</dbReference>
<evidence type="ECO:0000259" key="12">
    <source>
        <dbReference type="Pfam" id="PF22981"/>
    </source>
</evidence>
<keyword evidence="17" id="KW-1185">Reference proteome</keyword>
<dbReference type="GO" id="GO:0070847">
    <property type="term" value="C:core mediator complex"/>
    <property type="evidence" value="ECO:0007669"/>
    <property type="project" value="TreeGrafter"/>
</dbReference>
<dbReference type="Pfam" id="PF25065">
    <property type="entry name" value="RM3_Med14"/>
    <property type="match status" value="1"/>
</dbReference>
<accession>E4XH83</accession>
<dbReference type="PANTHER" id="PTHR12809:SF2">
    <property type="entry name" value="MEDIATOR OF RNA POLYMERASE II TRANSCRIPTION SUBUNIT 14"/>
    <property type="match status" value="1"/>
</dbReference>
<evidence type="ECO:0000313" key="17">
    <source>
        <dbReference type="Proteomes" id="UP000001307"/>
    </source>
</evidence>
<keyword evidence="4 9" id="KW-0805">Transcription regulation</keyword>
<dbReference type="Pfam" id="PF22984">
    <property type="entry name" value="RM6_Med14"/>
    <property type="match status" value="1"/>
</dbReference>
<evidence type="ECO:0000256" key="2">
    <source>
        <dbReference type="ARBA" id="ARBA00007813"/>
    </source>
</evidence>
<dbReference type="InterPro" id="IPR013947">
    <property type="entry name" value="Mediator_Med14"/>
</dbReference>
<feature type="domain" description="Mediator of RNA polymerase II transcription subunit 14 RM6" evidence="13">
    <location>
        <begin position="751"/>
        <end position="829"/>
    </location>
</feature>
<comment type="subcellular location">
    <subcellularLocation>
        <location evidence="1 9">Nucleus</location>
    </subcellularLocation>
</comment>